<reference evidence="2" key="1">
    <citation type="submission" date="2022-12" db="EMBL/GenBank/DDBJ databases">
        <authorList>
            <person name="Petersen C."/>
        </authorList>
    </citation>
    <scope>NUCLEOTIDE SEQUENCE</scope>
    <source>
        <strain evidence="2">IBT 16125</strain>
    </source>
</reference>
<dbReference type="EMBL" id="JAPVEA010000005">
    <property type="protein sequence ID" value="KAJ5454053.1"/>
    <property type="molecule type" value="Genomic_DNA"/>
</dbReference>
<keyword evidence="3" id="KW-1185">Reference proteome</keyword>
<organism evidence="2 3">
    <name type="scientific">Penicillium daleae</name>
    <dbReference type="NCBI Taxonomy" id="63821"/>
    <lineage>
        <taxon>Eukaryota</taxon>
        <taxon>Fungi</taxon>
        <taxon>Dikarya</taxon>
        <taxon>Ascomycota</taxon>
        <taxon>Pezizomycotina</taxon>
        <taxon>Eurotiomycetes</taxon>
        <taxon>Eurotiomycetidae</taxon>
        <taxon>Eurotiales</taxon>
        <taxon>Aspergillaceae</taxon>
        <taxon>Penicillium</taxon>
    </lineage>
</organism>
<reference evidence="2" key="2">
    <citation type="journal article" date="2023" name="IMA Fungus">
        <title>Comparative genomic study of the Penicillium genus elucidates a diverse pangenome and 15 lateral gene transfer events.</title>
        <authorList>
            <person name="Petersen C."/>
            <person name="Sorensen T."/>
            <person name="Nielsen M.R."/>
            <person name="Sondergaard T.E."/>
            <person name="Sorensen J.L."/>
            <person name="Fitzpatrick D.A."/>
            <person name="Frisvad J.C."/>
            <person name="Nielsen K.L."/>
        </authorList>
    </citation>
    <scope>NUCLEOTIDE SEQUENCE</scope>
    <source>
        <strain evidence="2">IBT 16125</strain>
    </source>
</reference>
<gene>
    <name evidence="2" type="ORF">N7458_005009</name>
</gene>
<dbReference type="Proteomes" id="UP001213681">
    <property type="component" value="Unassembled WGS sequence"/>
</dbReference>
<evidence type="ECO:0000313" key="3">
    <source>
        <dbReference type="Proteomes" id="UP001213681"/>
    </source>
</evidence>
<dbReference type="InterPro" id="IPR000477">
    <property type="entry name" value="RT_dom"/>
</dbReference>
<comment type="caution">
    <text evidence="2">The sequence shown here is derived from an EMBL/GenBank/DDBJ whole genome shotgun (WGS) entry which is preliminary data.</text>
</comment>
<dbReference type="Pfam" id="PF00078">
    <property type="entry name" value="RVT_1"/>
    <property type="match status" value="1"/>
</dbReference>
<sequence length="205" mass="22472">MEARGIPEDLLRWVEAFCSERTATIQINGQSSEVQSLPQAGLPQGSPLSPILFLFFNADLVQRQIDSQGGAIAFVDDFTAWVTGPTAQSNREGIEAIITEALDWGKRSGATFEADKTAIIHFAPKAHKTDQEPFTIKGQTAVPRDHVKILGVIMDTRLKYKEHIARAASKGLEAAMELRRLRGLTPATARQLFTSTGRPCSAHIF</sequence>
<evidence type="ECO:0000313" key="2">
    <source>
        <dbReference type="EMBL" id="KAJ5454053.1"/>
    </source>
</evidence>
<feature type="domain" description="Reverse transcriptase" evidence="1">
    <location>
        <begin position="1"/>
        <end position="141"/>
    </location>
</feature>
<evidence type="ECO:0000259" key="1">
    <source>
        <dbReference type="PROSITE" id="PS50878"/>
    </source>
</evidence>
<name>A0AAD6C7E0_9EURO</name>
<dbReference type="RefSeq" id="XP_056767009.1">
    <property type="nucleotide sequence ID" value="XM_056908391.1"/>
</dbReference>
<protein>
    <recommendedName>
        <fullName evidence="1">Reverse transcriptase domain-containing protein</fullName>
    </recommendedName>
</protein>
<dbReference type="PROSITE" id="PS50878">
    <property type="entry name" value="RT_POL"/>
    <property type="match status" value="1"/>
</dbReference>
<dbReference type="GeneID" id="81598634"/>
<dbReference type="PANTHER" id="PTHR33481">
    <property type="entry name" value="REVERSE TRANSCRIPTASE"/>
    <property type="match status" value="1"/>
</dbReference>
<proteinExistence type="predicted"/>
<dbReference type="AlphaFoldDB" id="A0AAD6C7E0"/>
<accession>A0AAD6C7E0</accession>
<dbReference type="PANTHER" id="PTHR33481:SF1">
    <property type="entry name" value="ENDONUCLEASE_EXONUCLEASE_PHOSPHATASE DOMAIN-CONTAINING PROTEIN-RELATED"/>
    <property type="match status" value="1"/>
</dbReference>